<keyword evidence="2" id="KW-0813">Transport</keyword>
<proteinExistence type="predicted"/>
<feature type="signal peptide" evidence="8">
    <location>
        <begin position="1"/>
        <end position="26"/>
    </location>
</feature>
<evidence type="ECO:0000256" key="8">
    <source>
        <dbReference type="SAM" id="SignalP"/>
    </source>
</evidence>
<evidence type="ECO:0000256" key="7">
    <source>
        <dbReference type="SAM" id="MobiDB-lite"/>
    </source>
</evidence>
<sequence>MRTLASLFAFFFLLSLALVAPYRASAQEYRGTITGLVSDQAGSIIQNASVVASSPEHTYRGKTDAKGEYYIPYVQPGTYQIKVDAPGFKSVAHLGVVVEVSAKVSDNFQLPIGSVSETVTVSENALELSTADASGGTVIDSEKVQNLPLNGRQVYMLMSLTPGVRFTQTQFGPGGYSGTRGWDTSNAYSISGQPGTTNQFLLNGAPISVQGGGPAGTWNISPTIDAVQEFKIMTITFDAQYGRVGGGAVNIILKNGSPHFHGTLYDFWRNSVLDANTFQLNQENEAKPFHNEHQFGGTVGGPFLKHNAFFFFSYEGYRQVLPAGVVTTVPTADLYPGSDGSVDLSSYLTSVGRTGGIYDPETTACMVESSTGCTTYGRQQFAGNIIPANRISSVGLAFMKLFPAPNRSGYTNNYVFNGKDRYRYNMPIARVDYDFTDRTKLYGIFAWWSGHEYRNSNGLVGPAITGDIDNYRSSLTQVLDLTHTFSPRLIGDIRVSFNRYYYADPDGTVSAGLNTLTAGDVGLSMPKIPTTDKDYAPELSLGDNFPNIIGNQVNPNIFETYDVGPSLTHVLGNHNLHYGAEWSLYHDVPSGIGRPNGYFGFGTDFTQENPFQQHEDGSIIANLLLGYSDSGGVDYNIAPYESYRYVAGYVQDDWKISRNLTINAGIRWDEEFSPIERHNRLLAGMCLTCVNPISNSVPSLAPLYGTVLFASSSQPAYPNNTAYWQPKIGLSYGFSRNTVLHAGYTLSKAFGIELGGASAWNESTGYNDSPDGNLHPGTGFIDGNPFPNGYVTPPGNSQGALALVGTGFGIDMRDRKIIHVHQWTLGIQQALPFQMLGEIDYLGIHGDNLRASKQLNALSAQDFAEGHANPNYLDQQVPNPFYGVLPSTVSLGQNPTIQARYLKVPYPAFDGNIYDYTYPGGYSNYDALLAKLEKRFSGTGVLSKGLSFLTSFTWSHLLSATGYLNNNGAGLADPKPYYTTDGGDRPWDLAFSGLWGLPVGRGGALFSDAHGILGQVVNDWQMEWIFQNDGGTPVGFPNGYNYNCGNYNILSTHKSWKSYINNSDSSCFSTFAEYTAVTQLPITTKIRNPWAQQTAIGFEKKFRIREGTTLQFKAEAFNLTNTAIFGGPNTGSPDQEVTRNTSVASDNQPGSWSGYGTIGSTEQNFPRQIQMSLKLQF</sequence>
<dbReference type="SUPFAM" id="SSF49464">
    <property type="entry name" value="Carboxypeptidase regulatory domain-like"/>
    <property type="match status" value="1"/>
</dbReference>
<evidence type="ECO:0000256" key="5">
    <source>
        <dbReference type="ARBA" id="ARBA00023136"/>
    </source>
</evidence>
<gene>
    <name evidence="10" type="ORF">ESZ00_18185</name>
</gene>
<dbReference type="PANTHER" id="PTHR30069:SF46">
    <property type="entry name" value="OAR PROTEIN"/>
    <property type="match status" value="1"/>
</dbReference>
<protein>
    <submittedName>
        <fullName evidence="10">TonB-dependent receptor</fullName>
    </submittedName>
</protein>
<dbReference type="InterPro" id="IPR008969">
    <property type="entry name" value="CarboxyPept-like_regulatory"/>
</dbReference>
<evidence type="ECO:0000259" key="9">
    <source>
        <dbReference type="Pfam" id="PF25183"/>
    </source>
</evidence>
<feature type="region of interest" description="Disordered" evidence="7">
    <location>
        <begin position="1125"/>
        <end position="1151"/>
    </location>
</feature>
<dbReference type="GO" id="GO:0015344">
    <property type="term" value="F:siderophore uptake transmembrane transporter activity"/>
    <property type="evidence" value="ECO:0007669"/>
    <property type="project" value="TreeGrafter"/>
</dbReference>
<comment type="subcellular location">
    <subcellularLocation>
        <location evidence="1">Cell outer membrane</location>
        <topology evidence="1">Multi-pass membrane protein</topology>
    </subcellularLocation>
</comment>
<feature type="domain" description="TonB-dependent transporter Oar-like beta-barrel" evidence="9">
    <location>
        <begin position="252"/>
        <end position="1170"/>
    </location>
</feature>
<dbReference type="InterPro" id="IPR036942">
    <property type="entry name" value="Beta-barrel_TonB_sf"/>
</dbReference>
<accession>A0A4Q1S8S3</accession>
<dbReference type="InterPro" id="IPR037066">
    <property type="entry name" value="Plug_dom_sf"/>
</dbReference>
<dbReference type="Gene3D" id="2.40.170.20">
    <property type="entry name" value="TonB-dependent receptor, beta-barrel domain"/>
    <property type="match status" value="1"/>
</dbReference>
<evidence type="ECO:0000256" key="6">
    <source>
        <dbReference type="ARBA" id="ARBA00023237"/>
    </source>
</evidence>
<dbReference type="RefSeq" id="WP_129209831.1">
    <property type="nucleotide sequence ID" value="NZ_BMGU01000002.1"/>
</dbReference>
<dbReference type="OrthoDB" id="97893at2"/>
<dbReference type="Pfam" id="PF13620">
    <property type="entry name" value="CarboxypepD_reg"/>
    <property type="match status" value="1"/>
</dbReference>
<dbReference type="GO" id="GO:0009279">
    <property type="term" value="C:cell outer membrane"/>
    <property type="evidence" value="ECO:0007669"/>
    <property type="project" value="UniProtKB-SubCell"/>
</dbReference>
<keyword evidence="8" id="KW-0732">Signal</keyword>
<comment type="caution">
    <text evidence="10">The sequence shown here is derived from an EMBL/GenBank/DDBJ whole genome shotgun (WGS) entry which is preliminary data.</text>
</comment>
<keyword evidence="4" id="KW-0812">Transmembrane</keyword>
<keyword evidence="5" id="KW-0472">Membrane</keyword>
<keyword evidence="11" id="KW-1185">Reference proteome</keyword>
<reference evidence="10 11" key="1">
    <citation type="journal article" date="2016" name="Int. J. Syst. Evol. Microbiol.">
        <title>Acidipila dinghuensis sp. nov., an acidobacterium isolated from forest soil.</title>
        <authorList>
            <person name="Jiang Y.W."/>
            <person name="Wang J."/>
            <person name="Chen M.H."/>
            <person name="Lv Y.Y."/>
            <person name="Qiu L.H."/>
        </authorList>
    </citation>
    <scope>NUCLEOTIDE SEQUENCE [LARGE SCALE GENOMIC DNA]</scope>
    <source>
        <strain evidence="10 11">DHOF10</strain>
    </source>
</reference>
<dbReference type="Gene3D" id="2.60.40.1120">
    <property type="entry name" value="Carboxypeptidase-like, regulatory domain"/>
    <property type="match status" value="1"/>
</dbReference>
<evidence type="ECO:0000313" key="11">
    <source>
        <dbReference type="Proteomes" id="UP000290253"/>
    </source>
</evidence>
<keyword evidence="10" id="KW-0675">Receptor</keyword>
<organism evidence="10 11">
    <name type="scientific">Silvibacterium dinghuense</name>
    <dbReference type="NCBI Taxonomy" id="1560006"/>
    <lineage>
        <taxon>Bacteria</taxon>
        <taxon>Pseudomonadati</taxon>
        <taxon>Acidobacteriota</taxon>
        <taxon>Terriglobia</taxon>
        <taxon>Terriglobales</taxon>
        <taxon>Acidobacteriaceae</taxon>
        <taxon>Silvibacterium</taxon>
    </lineage>
</organism>
<dbReference type="PANTHER" id="PTHR30069">
    <property type="entry name" value="TONB-DEPENDENT OUTER MEMBRANE RECEPTOR"/>
    <property type="match status" value="1"/>
</dbReference>
<dbReference type="AlphaFoldDB" id="A0A4Q1S8S3"/>
<evidence type="ECO:0000256" key="1">
    <source>
        <dbReference type="ARBA" id="ARBA00004571"/>
    </source>
</evidence>
<dbReference type="SUPFAM" id="SSF56935">
    <property type="entry name" value="Porins"/>
    <property type="match status" value="1"/>
</dbReference>
<name>A0A4Q1S8S3_9BACT</name>
<dbReference type="Gene3D" id="2.170.130.10">
    <property type="entry name" value="TonB-dependent receptor, plug domain"/>
    <property type="match status" value="1"/>
</dbReference>
<dbReference type="EMBL" id="SDMK01000005">
    <property type="protein sequence ID" value="RXS93289.1"/>
    <property type="molecule type" value="Genomic_DNA"/>
</dbReference>
<feature type="compositionally biased region" description="Polar residues" evidence="7">
    <location>
        <begin position="1130"/>
        <end position="1151"/>
    </location>
</feature>
<feature type="chain" id="PRO_5020739513" evidence="8">
    <location>
        <begin position="27"/>
        <end position="1177"/>
    </location>
</feature>
<evidence type="ECO:0000256" key="3">
    <source>
        <dbReference type="ARBA" id="ARBA00022452"/>
    </source>
</evidence>
<evidence type="ECO:0000256" key="2">
    <source>
        <dbReference type="ARBA" id="ARBA00022448"/>
    </source>
</evidence>
<keyword evidence="3" id="KW-1134">Transmembrane beta strand</keyword>
<dbReference type="InterPro" id="IPR057601">
    <property type="entry name" value="Oar-like_b-barrel"/>
</dbReference>
<evidence type="ECO:0000313" key="10">
    <source>
        <dbReference type="EMBL" id="RXS93289.1"/>
    </source>
</evidence>
<dbReference type="GO" id="GO:0044718">
    <property type="term" value="P:siderophore transmembrane transport"/>
    <property type="evidence" value="ECO:0007669"/>
    <property type="project" value="TreeGrafter"/>
</dbReference>
<dbReference type="Pfam" id="PF25183">
    <property type="entry name" value="OMP_b-brl_4"/>
    <property type="match status" value="1"/>
</dbReference>
<keyword evidence="6" id="KW-0998">Cell outer membrane</keyword>
<evidence type="ECO:0000256" key="4">
    <source>
        <dbReference type="ARBA" id="ARBA00022692"/>
    </source>
</evidence>
<dbReference type="InterPro" id="IPR039426">
    <property type="entry name" value="TonB-dep_rcpt-like"/>
</dbReference>
<dbReference type="Proteomes" id="UP000290253">
    <property type="component" value="Unassembled WGS sequence"/>
</dbReference>